<evidence type="ECO:0000256" key="1">
    <source>
        <dbReference type="SAM" id="SignalP"/>
    </source>
</evidence>
<feature type="signal peptide" evidence="1">
    <location>
        <begin position="1"/>
        <end position="28"/>
    </location>
</feature>
<dbReference type="Proteomes" id="UP000182486">
    <property type="component" value="Unassembled WGS sequence"/>
</dbReference>
<comment type="caution">
    <text evidence="2">The sequence shown here is derived from an EMBL/GenBank/DDBJ whole genome shotgun (WGS) entry which is preliminary data.</text>
</comment>
<dbReference type="RefSeq" id="WP_071805169.1">
    <property type="nucleotide sequence ID" value="NZ_MEIA01000117.1"/>
</dbReference>
<feature type="chain" id="PRO_5009664518" description="Secreted protein" evidence="1">
    <location>
        <begin position="29"/>
        <end position="209"/>
    </location>
</feature>
<evidence type="ECO:0008006" key="4">
    <source>
        <dbReference type="Google" id="ProtNLM"/>
    </source>
</evidence>
<proteinExistence type="predicted"/>
<reference evidence="2 3" key="1">
    <citation type="submission" date="2016-09" db="EMBL/GenBank/DDBJ databases">
        <title>Couchioplanes caeruleus draft genome sequence.</title>
        <authorList>
            <person name="Sheehan J."/>
            <person name="Caffrey P."/>
        </authorList>
    </citation>
    <scope>NUCLEOTIDE SEQUENCE [LARGE SCALE GENOMIC DNA]</scope>
    <source>
        <strain evidence="2 3">DSM 43634</strain>
    </source>
</reference>
<organism evidence="2 3">
    <name type="scientific">Couchioplanes caeruleus subsp. caeruleus</name>
    <dbReference type="NCBI Taxonomy" id="56427"/>
    <lineage>
        <taxon>Bacteria</taxon>
        <taxon>Bacillati</taxon>
        <taxon>Actinomycetota</taxon>
        <taxon>Actinomycetes</taxon>
        <taxon>Micromonosporales</taxon>
        <taxon>Micromonosporaceae</taxon>
        <taxon>Couchioplanes</taxon>
    </lineage>
</organism>
<name>A0A1K0GS85_9ACTN</name>
<keyword evidence="1" id="KW-0732">Signal</keyword>
<protein>
    <recommendedName>
        <fullName evidence="4">Secreted protein</fullName>
    </recommendedName>
</protein>
<evidence type="ECO:0000313" key="2">
    <source>
        <dbReference type="EMBL" id="OJF14084.1"/>
    </source>
</evidence>
<evidence type="ECO:0000313" key="3">
    <source>
        <dbReference type="Proteomes" id="UP000182486"/>
    </source>
</evidence>
<sequence length="209" mass="22458">MRRAILRTLATATAAGAMAFAGATPAMADSDLPNFQLGIQLIDNGSEVGQMQMTPFATFGGGCSEWAGDPNAFDPDGARVQLMPAPRGRLGDRDLRFGIQVEDRNGSERGPVEWTKWASEGGSMSAVAYDANRFDPDRARVCLETRLMPAGIDLYDIRASIKTVDLGGGDQNGLRQFTPWLYDGGGFSGWAYDSNAFDPDGFSIGLEVY</sequence>
<dbReference type="EMBL" id="MEIA01000117">
    <property type="protein sequence ID" value="OJF14084.1"/>
    <property type="molecule type" value="Genomic_DNA"/>
</dbReference>
<dbReference type="AlphaFoldDB" id="A0A1K0GS85"/>
<keyword evidence="3" id="KW-1185">Reference proteome</keyword>
<gene>
    <name evidence="2" type="ORF">BG844_11655</name>
</gene>
<accession>A0A1K0GS85</accession>